<dbReference type="Proteomes" id="UP000186917">
    <property type="component" value="Unassembled WGS sequence"/>
</dbReference>
<reference evidence="3" key="1">
    <citation type="submission" date="2017-01" db="EMBL/GenBank/DDBJ databases">
        <authorList>
            <person name="Varghese N."/>
            <person name="Submissions S."/>
        </authorList>
    </citation>
    <scope>NUCLEOTIDE SEQUENCE [LARGE SCALE GENOMIC DNA]</scope>
    <source>
        <strain evidence="3">DSM 21054</strain>
    </source>
</reference>
<keyword evidence="3" id="KW-1185">Reference proteome</keyword>
<sequence length="557" mass="62043">MKFSIINRWIAAGLIAWALLLVNCTKENYTSTTTSDVNIVGYLRNHKDSFSLFQQILEKTEFSNFLNAYGKYTCFAPTNQGVQKWLQSIGAASIDAVDMDKLKDMVRFHVLNDVVTTSLFKDGKLPVPTMYGQFLITGVAVENAVSSYTVNRQANVIQSNITVGNGVVHTIDNVLQLAELTIAGQLAKDPNYSIFVEALHETGYFDTLNTVYTDTAWRFKTVFAESNQVLADSGITSYAQLKARYSNKHNPALVTDSLHIYMSYHILPTLQFLGDIITLPSQSTLQPQEVISVKSLNQEVVINEDEFNGVLEKGITIERGTSDNAAANGVWHHPKAHYMVKFRKPVALFWDVCTFPEIVKQPGYYKKTNLVFAKPSQEARPIASIDWEYKSASASVTYSYATSGTINQSSCNNDLFLFGFGLPNRSSWMEFKTPPVIKGRYKVWICYSAVNAVQTNVEVNGVLMQRPVNWGEAKPSGTDNQLESVGWKRYTSNTTSYRPAGRLVGTIDIATTGIQTVRLTALSGSNGAMYLDMIHFIPVDDPQFLPRFGTDGLPVYQ</sequence>
<dbReference type="PANTHER" id="PTHR10900">
    <property type="entry name" value="PERIOSTIN-RELATED"/>
    <property type="match status" value="1"/>
</dbReference>
<protein>
    <submittedName>
        <fullName evidence="2">Uncaracterized surface protein containing fasciclin (FAS1) repeats</fullName>
    </submittedName>
</protein>
<proteinExistence type="predicted"/>
<dbReference type="Pfam" id="PF02469">
    <property type="entry name" value="Fasciclin"/>
    <property type="match status" value="1"/>
</dbReference>
<dbReference type="STRING" id="477680.SAMN05421788_102259"/>
<gene>
    <name evidence="2" type="ORF">SAMN05421788_102259</name>
</gene>
<feature type="domain" description="FAS1" evidence="1">
    <location>
        <begin position="37"/>
        <end position="175"/>
    </location>
</feature>
<evidence type="ECO:0000313" key="3">
    <source>
        <dbReference type="Proteomes" id="UP000186917"/>
    </source>
</evidence>
<dbReference type="OrthoDB" id="1119934at2"/>
<organism evidence="2 3">
    <name type="scientific">Filimonas lacunae</name>
    <dbReference type="NCBI Taxonomy" id="477680"/>
    <lineage>
        <taxon>Bacteria</taxon>
        <taxon>Pseudomonadati</taxon>
        <taxon>Bacteroidota</taxon>
        <taxon>Chitinophagia</taxon>
        <taxon>Chitinophagales</taxon>
        <taxon>Chitinophagaceae</taxon>
        <taxon>Filimonas</taxon>
    </lineage>
</organism>
<accession>A0A173MHL7</accession>
<name>A0A173MHL7_9BACT</name>
<dbReference type="RefSeq" id="WP_076377876.1">
    <property type="nucleotide sequence ID" value="NZ_AP017422.1"/>
</dbReference>
<dbReference type="InterPro" id="IPR050904">
    <property type="entry name" value="Adhesion/Biosynth-related"/>
</dbReference>
<dbReference type="AlphaFoldDB" id="A0A173MHL7"/>
<dbReference type="SMART" id="SM00554">
    <property type="entry name" value="FAS1"/>
    <property type="match status" value="1"/>
</dbReference>
<dbReference type="InterPro" id="IPR000782">
    <property type="entry name" value="FAS1_domain"/>
</dbReference>
<dbReference type="Gene3D" id="2.60.120.260">
    <property type="entry name" value="Galactose-binding domain-like"/>
    <property type="match status" value="1"/>
</dbReference>
<dbReference type="EMBL" id="FTOR01000002">
    <property type="protein sequence ID" value="SIS94843.1"/>
    <property type="molecule type" value="Genomic_DNA"/>
</dbReference>
<dbReference type="KEGG" id="fln:FLA_3133"/>
<dbReference type="PROSITE" id="PS50213">
    <property type="entry name" value="FAS1"/>
    <property type="match status" value="1"/>
</dbReference>
<evidence type="ECO:0000313" key="2">
    <source>
        <dbReference type="EMBL" id="SIS94843.1"/>
    </source>
</evidence>
<dbReference type="SUPFAM" id="SSF82153">
    <property type="entry name" value="FAS1 domain"/>
    <property type="match status" value="2"/>
</dbReference>
<dbReference type="PANTHER" id="PTHR10900:SF77">
    <property type="entry name" value="FI19380P1"/>
    <property type="match status" value="1"/>
</dbReference>
<dbReference type="InterPro" id="IPR036378">
    <property type="entry name" value="FAS1_dom_sf"/>
</dbReference>
<evidence type="ECO:0000259" key="1">
    <source>
        <dbReference type="PROSITE" id="PS50213"/>
    </source>
</evidence>
<dbReference type="Gene3D" id="2.30.180.10">
    <property type="entry name" value="FAS1 domain"/>
    <property type="match status" value="2"/>
</dbReference>